<keyword evidence="7" id="KW-0732">Signal</keyword>
<comment type="subcellular location">
    <subcellularLocation>
        <location evidence="1">Membrane</location>
        <topology evidence="1">Multi-pass membrane protein</topology>
    </subcellularLocation>
</comment>
<feature type="chain" id="PRO_5002852582" evidence="7">
    <location>
        <begin position="19"/>
        <end position="238"/>
    </location>
</feature>
<evidence type="ECO:0000256" key="3">
    <source>
        <dbReference type="ARBA" id="ARBA00022692"/>
    </source>
</evidence>
<reference evidence="9" key="2">
    <citation type="submission" date="2008-08" db="EMBL/GenBank/DDBJ databases">
        <authorList>
            <consortium name="Diatom Consortium"/>
            <person name="Grigoriev I."/>
            <person name="Grimwood J."/>
            <person name="Kuo A."/>
            <person name="Otillar R.P."/>
            <person name="Salamov A."/>
            <person name="Detter J.C."/>
            <person name="Lindquist E."/>
            <person name="Shapiro H."/>
            <person name="Lucas S."/>
            <person name="Glavina del Rio T."/>
            <person name="Pitluck S."/>
            <person name="Rokhsar D."/>
            <person name="Bowler C."/>
        </authorList>
    </citation>
    <scope>GENOME REANNOTATION</scope>
    <source>
        <strain evidence="9">CCAP 1055/1</strain>
    </source>
</reference>
<evidence type="ECO:0000313" key="8">
    <source>
        <dbReference type="EMBL" id="EEC50981.1"/>
    </source>
</evidence>
<dbReference type="InParanoid" id="B7FRB9"/>
<dbReference type="PANTHER" id="PTHR11266">
    <property type="entry name" value="PEROXISOMAL MEMBRANE PROTEIN 2, PXMP2 MPV17"/>
    <property type="match status" value="1"/>
</dbReference>
<name>B7FRB9_PHATC</name>
<dbReference type="STRING" id="556484.B7FRB9"/>
<evidence type="ECO:0000256" key="6">
    <source>
        <dbReference type="RuleBase" id="RU363053"/>
    </source>
</evidence>
<evidence type="ECO:0000256" key="4">
    <source>
        <dbReference type="ARBA" id="ARBA00022989"/>
    </source>
</evidence>
<keyword evidence="5 6" id="KW-0472">Membrane</keyword>
<dbReference type="GO" id="GO:0005737">
    <property type="term" value="C:cytoplasm"/>
    <property type="evidence" value="ECO:0007669"/>
    <property type="project" value="TreeGrafter"/>
</dbReference>
<dbReference type="PANTHER" id="PTHR11266:SF80">
    <property type="entry name" value="PEROXISOMAL MEMBRANE PROTEIN 2"/>
    <property type="match status" value="1"/>
</dbReference>
<gene>
    <name evidence="8" type="ORF">PHATRDRAFT_31436</name>
</gene>
<evidence type="ECO:0000256" key="2">
    <source>
        <dbReference type="ARBA" id="ARBA00006824"/>
    </source>
</evidence>
<feature type="signal peptide" evidence="7">
    <location>
        <begin position="1"/>
        <end position="18"/>
    </location>
</feature>
<keyword evidence="4 6" id="KW-1133">Transmembrane helix</keyword>
<dbReference type="HOGENOM" id="CLU_049109_8_0_1"/>
<dbReference type="eggNOG" id="KOG1944">
    <property type="taxonomic scope" value="Eukaryota"/>
</dbReference>
<accession>B7FRB9</accession>
<evidence type="ECO:0000256" key="5">
    <source>
        <dbReference type="ARBA" id="ARBA00023136"/>
    </source>
</evidence>
<dbReference type="GO" id="GO:0016020">
    <property type="term" value="C:membrane"/>
    <property type="evidence" value="ECO:0007669"/>
    <property type="project" value="UniProtKB-SubCell"/>
</dbReference>
<dbReference type="KEGG" id="pti:PHATRDRAFT_31436"/>
<keyword evidence="9" id="KW-1185">Reference proteome</keyword>
<dbReference type="AlphaFoldDB" id="B7FRB9"/>
<dbReference type="Pfam" id="PF04117">
    <property type="entry name" value="Mpv17_PMP22"/>
    <property type="match status" value="1"/>
</dbReference>
<protein>
    <submittedName>
        <fullName evidence="8">Uncharacterized protein</fullName>
    </submittedName>
</protein>
<dbReference type="Proteomes" id="UP000000759">
    <property type="component" value="Chromosome 1"/>
</dbReference>
<dbReference type="GeneID" id="7196631"/>
<dbReference type="EMBL" id="CM000605">
    <property type="protein sequence ID" value="EEC50981.1"/>
    <property type="molecule type" value="Genomic_DNA"/>
</dbReference>
<proteinExistence type="inferred from homology"/>
<dbReference type="RefSeq" id="XP_002176518.1">
    <property type="nucleotide sequence ID" value="XM_002176482.1"/>
</dbReference>
<reference evidence="8 9" key="1">
    <citation type="journal article" date="2008" name="Nature">
        <title>The Phaeodactylum genome reveals the evolutionary history of diatom genomes.</title>
        <authorList>
            <person name="Bowler C."/>
            <person name="Allen A.E."/>
            <person name="Badger J.H."/>
            <person name="Grimwood J."/>
            <person name="Jabbari K."/>
            <person name="Kuo A."/>
            <person name="Maheswari U."/>
            <person name="Martens C."/>
            <person name="Maumus F."/>
            <person name="Otillar R.P."/>
            <person name="Rayko E."/>
            <person name="Salamov A."/>
            <person name="Vandepoele K."/>
            <person name="Beszteri B."/>
            <person name="Gruber A."/>
            <person name="Heijde M."/>
            <person name="Katinka M."/>
            <person name="Mock T."/>
            <person name="Valentin K."/>
            <person name="Verret F."/>
            <person name="Berges J.A."/>
            <person name="Brownlee C."/>
            <person name="Cadoret J.P."/>
            <person name="Chiovitti A."/>
            <person name="Choi C.J."/>
            <person name="Coesel S."/>
            <person name="De Martino A."/>
            <person name="Detter J.C."/>
            <person name="Durkin C."/>
            <person name="Falciatore A."/>
            <person name="Fournet J."/>
            <person name="Haruta M."/>
            <person name="Huysman M.J."/>
            <person name="Jenkins B.D."/>
            <person name="Jiroutova K."/>
            <person name="Jorgensen R.E."/>
            <person name="Joubert Y."/>
            <person name="Kaplan A."/>
            <person name="Kroger N."/>
            <person name="Kroth P.G."/>
            <person name="La Roche J."/>
            <person name="Lindquist E."/>
            <person name="Lommer M."/>
            <person name="Martin-Jezequel V."/>
            <person name="Lopez P.J."/>
            <person name="Lucas S."/>
            <person name="Mangogna M."/>
            <person name="McGinnis K."/>
            <person name="Medlin L.K."/>
            <person name="Montsant A."/>
            <person name="Oudot-Le Secq M.P."/>
            <person name="Napoli C."/>
            <person name="Obornik M."/>
            <person name="Parker M.S."/>
            <person name="Petit J.L."/>
            <person name="Porcel B.M."/>
            <person name="Poulsen N."/>
            <person name="Robison M."/>
            <person name="Rychlewski L."/>
            <person name="Rynearson T.A."/>
            <person name="Schmutz J."/>
            <person name="Shapiro H."/>
            <person name="Siaut M."/>
            <person name="Stanley M."/>
            <person name="Sussman M.R."/>
            <person name="Taylor A.R."/>
            <person name="Vardi A."/>
            <person name="von Dassow P."/>
            <person name="Vyverman W."/>
            <person name="Willis A."/>
            <person name="Wyrwicz L.S."/>
            <person name="Rokhsar D.S."/>
            <person name="Weissenbach J."/>
            <person name="Armbrust E.V."/>
            <person name="Green B.R."/>
            <person name="Van de Peer Y."/>
            <person name="Grigoriev I.V."/>
        </authorList>
    </citation>
    <scope>NUCLEOTIDE SEQUENCE [LARGE SCALE GENOMIC DNA]</scope>
    <source>
        <strain evidence="8 9">CCAP 1055/1</strain>
    </source>
</reference>
<evidence type="ECO:0000256" key="1">
    <source>
        <dbReference type="ARBA" id="ARBA00004141"/>
    </source>
</evidence>
<dbReference type="PaxDb" id="2850-Phatr31436"/>
<feature type="transmembrane region" description="Helical" evidence="6">
    <location>
        <begin position="190"/>
        <end position="208"/>
    </location>
</feature>
<evidence type="ECO:0000313" key="9">
    <source>
        <dbReference type="Proteomes" id="UP000000759"/>
    </source>
</evidence>
<sequence>MKTATLLPLALCSTVAWAFTPSSPTRQRIGRASKSTSFTGSNLGPAEAWSAYNGALEANPLIVKSVTAGIILGAADLAGQTLEDFQKKQEGDAQEALEEFGIDWLRSARFAIFGLVLQAPWNHFYYLALDGQIPPTTEPFTTTNGIKVLIDQFVQAPIFTVLIFVFLGTLEGKTPSAIKNQLNNDYKDTILANWKLWLPATVINIGFVPPLFRVLYLNGVFFFWSIYLSLKLNKKDEA</sequence>
<keyword evidence="3 6" id="KW-0812">Transmembrane</keyword>
<evidence type="ECO:0000256" key="7">
    <source>
        <dbReference type="SAM" id="SignalP"/>
    </source>
</evidence>
<comment type="similarity">
    <text evidence="2 6">Belongs to the peroxisomal membrane protein PXMP2/4 family.</text>
</comment>
<feature type="transmembrane region" description="Helical" evidence="6">
    <location>
        <begin position="153"/>
        <end position="170"/>
    </location>
</feature>
<dbReference type="OrthoDB" id="430207at2759"/>
<organism evidence="8 9">
    <name type="scientific">Phaeodactylum tricornutum (strain CCAP 1055/1)</name>
    <dbReference type="NCBI Taxonomy" id="556484"/>
    <lineage>
        <taxon>Eukaryota</taxon>
        <taxon>Sar</taxon>
        <taxon>Stramenopiles</taxon>
        <taxon>Ochrophyta</taxon>
        <taxon>Bacillariophyta</taxon>
        <taxon>Bacillariophyceae</taxon>
        <taxon>Bacillariophycidae</taxon>
        <taxon>Naviculales</taxon>
        <taxon>Phaeodactylaceae</taxon>
        <taxon>Phaeodactylum</taxon>
    </lineage>
</organism>
<dbReference type="InterPro" id="IPR007248">
    <property type="entry name" value="Mpv17_PMP22"/>
</dbReference>